<dbReference type="InterPro" id="IPR012340">
    <property type="entry name" value="NA-bd_OB-fold"/>
</dbReference>
<reference evidence="2" key="1">
    <citation type="submission" date="2021-03" db="EMBL/GenBank/DDBJ databases">
        <authorList>
            <person name="Bekaert M."/>
        </authorList>
    </citation>
    <scope>NUCLEOTIDE SEQUENCE</scope>
</reference>
<protein>
    <recommendedName>
        <fullName evidence="4">BEN domain-containing protein</fullName>
    </recommendedName>
</protein>
<dbReference type="EMBL" id="CAJPWZ010000742">
    <property type="protein sequence ID" value="CAG2200330.1"/>
    <property type="molecule type" value="Genomic_DNA"/>
</dbReference>
<evidence type="ECO:0000313" key="2">
    <source>
        <dbReference type="EMBL" id="CAG2200330.1"/>
    </source>
</evidence>
<organism evidence="2 3">
    <name type="scientific">Mytilus edulis</name>
    <name type="common">Blue mussel</name>
    <dbReference type="NCBI Taxonomy" id="6550"/>
    <lineage>
        <taxon>Eukaryota</taxon>
        <taxon>Metazoa</taxon>
        <taxon>Spiralia</taxon>
        <taxon>Lophotrochozoa</taxon>
        <taxon>Mollusca</taxon>
        <taxon>Bivalvia</taxon>
        <taxon>Autobranchia</taxon>
        <taxon>Pteriomorphia</taxon>
        <taxon>Mytilida</taxon>
        <taxon>Mytiloidea</taxon>
        <taxon>Mytilidae</taxon>
        <taxon>Mytilinae</taxon>
        <taxon>Mytilus</taxon>
    </lineage>
</organism>
<dbReference type="InterPro" id="IPR033583">
    <property type="entry name" value="BEND3"/>
</dbReference>
<dbReference type="Gene3D" id="2.40.50.140">
    <property type="entry name" value="Nucleic acid-binding proteins"/>
    <property type="match status" value="1"/>
</dbReference>
<proteinExistence type="predicted"/>
<sequence>MLFVKHGFLSVKEEIVVYDAKKIKKEALVSDQSSRVSVVLYQDLIDKVEENGWYIFRNLSSRLYRNNFFLTTTLSTEITKIDDITDDVSDIMLTASLITIHATGYTNWNDANRDFMKHEQSDCHLESVKKMNLGKSNKDISIAITAQRDVTAREVSAVLSTSIPNASAMENDEKSFNAYFEEKWIFVVDNAPLKAPASTLVRNFLKSTPGNVILTGSPPSSDEEQPPPAPEILTPQPPAPAPGPVPVPTPSPIAPNNIFPDDHRIYRLFDVMISGQSRLFAMMTNFDKRLKAMETEQHKLHAKQDSLERLLTQRQATPGLLAVDSDNETDEENTVPADMIIPDDRLIILKDRAHSAGNFASILLKELMPHLFGQENLGNMYNWNGGGINAKREVCPRAKLAVRQYVNHYYPECRKEETFRNVVVHKVNEALRRPSVKACRRRILETPNANE</sequence>
<dbReference type="PANTHER" id="PTHR28665">
    <property type="entry name" value="BEN DOMAIN-CONTAINING PROTEIN 3"/>
    <property type="match status" value="1"/>
</dbReference>
<comment type="caution">
    <text evidence="2">The sequence shown here is derived from an EMBL/GenBank/DDBJ whole genome shotgun (WGS) entry which is preliminary data.</text>
</comment>
<feature type="region of interest" description="Disordered" evidence="1">
    <location>
        <begin position="211"/>
        <end position="256"/>
    </location>
</feature>
<accession>A0A8S3QUU9</accession>
<keyword evidence="3" id="KW-1185">Reference proteome</keyword>
<name>A0A8S3QUU9_MYTED</name>
<gene>
    <name evidence="2" type="ORF">MEDL_15014</name>
</gene>
<dbReference type="GO" id="GO:0000183">
    <property type="term" value="P:rDNA heterochromatin formation"/>
    <property type="evidence" value="ECO:0007669"/>
    <property type="project" value="InterPro"/>
</dbReference>
<dbReference type="GO" id="GO:0000792">
    <property type="term" value="C:heterochromatin"/>
    <property type="evidence" value="ECO:0007669"/>
    <property type="project" value="InterPro"/>
</dbReference>
<feature type="compositionally biased region" description="Pro residues" evidence="1">
    <location>
        <begin position="226"/>
        <end position="253"/>
    </location>
</feature>
<dbReference type="GO" id="GO:0000182">
    <property type="term" value="F:rDNA binding"/>
    <property type="evidence" value="ECO:0007669"/>
    <property type="project" value="TreeGrafter"/>
</dbReference>
<evidence type="ECO:0000313" key="3">
    <source>
        <dbReference type="Proteomes" id="UP000683360"/>
    </source>
</evidence>
<dbReference type="AlphaFoldDB" id="A0A8S3QUU9"/>
<dbReference type="GO" id="GO:0000122">
    <property type="term" value="P:negative regulation of transcription by RNA polymerase II"/>
    <property type="evidence" value="ECO:0007669"/>
    <property type="project" value="TreeGrafter"/>
</dbReference>
<dbReference type="Proteomes" id="UP000683360">
    <property type="component" value="Unassembled WGS sequence"/>
</dbReference>
<dbReference type="PANTHER" id="PTHR28665:SF1">
    <property type="entry name" value="BEN DOMAIN-CONTAINING PROTEIN 3"/>
    <property type="match status" value="1"/>
</dbReference>
<dbReference type="SUPFAM" id="SSF50249">
    <property type="entry name" value="Nucleic acid-binding proteins"/>
    <property type="match status" value="1"/>
</dbReference>
<evidence type="ECO:0000256" key="1">
    <source>
        <dbReference type="SAM" id="MobiDB-lite"/>
    </source>
</evidence>
<evidence type="ECO:0008006" key="4">
    <source>
        <dbReference type="Google" id="ProtNLM"/>
    </source>
</evidence>